<dbReference type="Proteomes" id="UP000245119">
    <property type="component" value="Linkage Group LG2"/>
</dbReference>
<dbReference type="PANTHER" id="PTHR19991">
    <property type="entry name" value="L 2 01289"/>
    <property type="match status" value="1"/>
</dbReference>
<dbReference type="AlphaFoldDB" id="A0A2T7PS63"/>
<dbReference type="InterPro" id="IPR036249">
    <property type="entry name" value="Thioredoxin-like_sf"/>
</dbReference>
<dbReference type="InterPro" id="IPR013766">
    <property type="entry name" value="Thioredoxin_domain"/>
</dbReference>
<keyword evidence="1" id="KW-0472">Membrane</keyword>
<evidence type="ECO:0000256" key="1">
    <source>
        <dbReference type="SAM" id="Phobius"/>
    </source>
</evidence>
<reference evidence="3 4" key="1">
    <citation type="submission" date="2018-04" db="EMBL/GenBank/DDBJ databases">
        <title>The genome of golden apple snail Pomacea canaliculata provides insight into stress tolerance and invasive adaptation.</title>
        <authorList>
            <person name="Liu C."/>
            <person name="Liu B."/>
            <person name="Ren Y."/>
            <person name="Zhang Y."/>
            <person name="Wang H."/>
            <person name="Li S."/>
            <person name="Jiang F."/>
            <person name="Yin L."/>
            <person name="Zhang G."/>
            <person name="Qian W."/>
            <person name="Fan W."/>
        </authorList>
    </citation>
    <scope>NUCLEOTIDE SEQUENCE [LARGE SCALE GENOMIC DNA]</scope>
    <source>
        <strain evidence="3">SZHN2017</strain>
        <tissue evidence="3">Muscle</tissue>
    </source>
</reference>
<keyword evidence="1" id="KW-0812">Transmembrane</keyword>
<evidence type="ECO:0000313" key="3">
    <source>
        <dbReference type="EMBL" id="PVD36261.1"/>
    </source>
</evidence>
<keyword evidence="4" id="KW-1185">Reference proteome</keyword>
<dbReference type="EMBL" id="PZQS01000002">
    <property type="protein sequence ID" value="PVD36261.1"/>
    <property type="molecule type" value="Genomic_DNA"/>
</dbReference>
<sequence length="284" mass="31829">MEELDMHKLQDALNIRAPLLVLLYSDSCQACQEAEDLLNTMTSQGEISQLIPDIQVMKEKTNGAVASLLKSQVSPTFVLIRDGEIAVYTDKLDDSEQIFSWLGKAGSTSLTRFLTDDTFEHLTQASTGSTTGHWLVLFYRQSCPDYFHILESIGVNEKSWINVAKVDVDANPKLALRFKITTCPELIYFRDGKMYRYETQKYDLPSVTSFVKSWYRNVKASPVPVESTAFDALTENIALYIKSQLQGENRTLILAVAGGLTFTFVIVIIFCCITGGSDSKMKKD</sequence>
<dbReference type="Pfam" id="PF00085">
    <property type="entry name" value="Thioredoxin"/>
    <property type="match status" value="1"/>
</dbReference>
<organism evidence="3 4">
    <name type="scientific">Pomacea canaliculata</name>
    <name type="common">Golden apple snail</name>
    <dbReference type="NCBI Taxonomy" id="400727"/>
    <lineage>
        <taxon>Eukaryota</taxon>
        <taxon>Metazoa</taxon>
        <taxon>Spiralia</taxon>
        <taxon>Lophotrochozoa</taxon>
        <taxon>Mollusca</taxon>
        <taxon>Gastropoda</taxon>
        <taxon>Caenogastropoda</taxon>
        <taxon>Architaenioglossa</taxon>
        <taxon>Ampullarioidea</taxon>
        <taxon>Ampullariidae</taxon>
        <taxon>Pomacea</taxon>
    </lineage>
</organism>
<dbReference type="SUPFAM" id="SSF52833">
    <property type="entry name" value="Thioredoxin-like"/>
    <property type="match status" value="2"/>
</dbReference>
<dbReference type="Gene3D" id="3.40.30.10">
    <property type="entry name" value="Glutaredoxin"/>
    <property type="match status" value="2"/>
</dbReference>
<comment type="caution">
    <text evidence="3">The sequence shown here is derived from an EMBL/GenBank/DDBJ whole genome shotgun (WGS) entry which is preliminary data.</text>
</comment>
<dbReference type="OrthoDB" id="72053at2759"/>
<accession>A0A2T7PS63</accession>
<evidence type="ECO:0000313" key="4">
    <source>
        <dbReference type="Proteomes" id="UP000245119"/>
    </source>
</evidence>
<feature type="transmembrane region" description="Helical" evidence="1">
    <location>
        <begin position="252"/>
        <end position="273"/>
    </location>
</feature>
<dbReference type="PANTHER" id="PTHR19991:SF2">
    <property type="entry name" value="GH08893P"/>
    <property type="match status" value="1"/>
</dbReference>
<evidence type="ECO:0000259" key="2">
    <source>
        <dbReference type="Pfam" id="PF00085"/>
    </source>
</evidence>
<gene>
    <name evidence="3" type="ORF">C0Q70_03239</name>
</gene>
<dbReference type="CDD" id="cd02961">
    <property type="entry name" value="PDI_a_family"/>
    <property type="match status" value="1"/>
</dbReference>
<dbReference type="STRING" id="400727.A0A2T7PS63"/>
<keyword evidence="1" id="KW-1133">Transmembrane helix</keyword>
<name>A0A2T7PS63_POMCA</name>
<proteinExistence type="predicted"/>
<feature type="domain" description="Thioredoxin" evidence="2">
    <location>
        <begin position="115"/>
        <end position="196"/>
    </location>
</feature>
<protein>
    <recommendedName>
        <fullName evidence="2">Thioredoxin domain-containing protein</fullName>
    </recommendedName>
</protein>